<evidence type="ECO:0000256" key="8">
    <source>
        <dbReference type="RuleBase" id="RU000469"/>
    </source>
</evidence>
<dbReference type="GO" id="GO:0046930">
    <property type="term" value="C:pore complex"/>
    <property type="evidence" value="ECO:0007669"/>
    <property type="project" value="UniProtKB-KW"/>
</dbReference>
<evidence type="ECO:0000313" key="9">
    <source>
        <dbReference type="EMBL" id="AAL82724.1"/>
    </source>
</evidence>
<dbReference type="GO" id="GO:0009279">
    <property type="term" value="C:cell outer membrane"/>
    <property type="evidence" value="ECO:0007669"/>
    <property type="project" value="UniProtKB-SubCell"/>
</dbReference>
<comment type="subcellular location">
    <subcellularLocation>
        <location evidence="1 8">Cell outer membrane</location>
        <topology evidence="1 8">Multi-pass membrane protein</topology>
    </subcellularLocation>
</comment>
<dbReference type="PROSITE" id="PS00576">
    <property type="entry name" value="GRAM_NEG_PORIN"/>
    <property type="match status" value="1"/>
</dbReference>
<dbReference type="EMBL" id="AY078509">
    <property type="protein sequence ID" value="AAL82724.1"/>
    <property type="molecule type" value="Genomic_DNA"/>
</dbReference>
<reference evidence="9" key="1">
    <citation type="journal article" date="2003" name="Infect. Immun.">
        <title>Functional genomics approach to the identification of virulence genes involved in Edwardsiella tarda pathogenesis.</title>
        <authorList>
            <person name="Srinivasa Rao P.S."/>
            <person name="Lim T.M."/>
            <person name="Leung K.Y."/>
        </authorList>
    </citation>
    <scope>NUCLEOTIDE SEQUENCE</scope>
    <source>
        <strain evidence="9">PPD130/91</strain>
    </source>
</reference>
<keyword evidence="8" id="KW-0406">Ion transport</keyword>
<accession>Q8GF10</accession>
<dbReference type="NCBIfam" id="NF007841">
    <property type="entry name" value="PRK10554.1"/>
    <property type="match status" value="1"/>
</dbReference>
<dbReference type="InterPro" id="IPR050298">
    <property type="entry name" value="Gram-neg_bact_OMP"/>
</dbReference>
<keyword evidence="7 8" id="KW-0998">Cell outer membrane</keyword>
<keyword evidence="4 8" id="KW-0812">Transmembrane</keyword>
<comment type="similarity">
    <text evidence="2 8">Belongs to the Gram-negative porin family.</text>
</comment>
<dbReference type="InterPro" id="IPR001702">
    <property type="entry name" value="Porin_Gram-ve"/>
</dbReference>
<evidence type="ECO:0000256" key="7">
    <source>
        <dbReference type="ARBA" id="ARBA00023237"/>
    </source>
</evidence>
<evidence type="ECO:0000256" key="6">
    <source>
        <dbReference type="ARBA" id="ARBA00023136"/>
    </source>
</evidence>
<dbReference type="InterPro" id="IPR001897">
    <property type="entry name" value="Porin_gammaproteobac"/>
</dbReference>
<keyword evidence="3" id="KW-1134">Transmembrane beta strand</keyword>
<evidence type="ECO:0000256" key="2">
    <source>
        <dbReference type="ARBA" id="ARBA00007539"/>
    </source>
</evidence>
<gene>
    <name evidence="9" type="primary">ompS2</name>
</gene>
<dbReference type="AlphaFoldDB" id="Q8GF10"/>
<dbReference type="InterPro" id="IPR033900">
    <property type="entry name" value="Gram_neg_porin_domain"/>
</dbReference>
<protein>
    <submittedName>
        <fullName evidence="9">Outer membrane protein</fullName>
    </submittedName>
</protein>
<organism evidence="9">
    <name type="scientific">Edwardsiella tarda</name>
    <dbReference type="NCBI Taxonomy" id="636"/>
    <lineage>
        <taxon>Bacteria</taxon>
        <taxon>Pseudomonadati</taxon>
        <taxon>Pseudomonadota</taxon>
        <taxon>Gammaproteobacteria</taxon>
        <taxon>Enterobacterales</taxon>
        <taxon>Hafniaceae</taxon>
        <taxon>Edwardsiella</taxon>
    </lineage>
</organism>
<sequence>MCLLRQMERNLVLTRSTKRQNKQWHLIPDRTGQQLRRNIIVKRNLLAVVIPALLVAGAANAAEIYNKDGNKLDLYGKVDGLHYFSSDSSKDGDQSYVRFGFKGETQINDQLTGYGQWEAQANVNQPESNSSNFFTRLGFAGLKYGNYGSIDYGRNYGVLYDIEGWTDVLPEFGGDTSAQTDNYMAQRANNLATYRNDGFFGLVDGLDFALQYQGKNDGHAYGKDADGSYSWDGAPLSNNAREIQGQNGDGFGMSTTYDLGWGISAGAAYTTSNRTTEQKWSGNQANSNVAGGNKAQSWGAGLKYDANNIYLATMYTETQNMTPFGSTGIANKAKNFEAVAQYQFDFGLRPSIAYLQSKASELNSYNGFNGGKADLVKYVDLGATYYFNKNMSTYVDYKINLLDENDFTRANSINTDDIVALGLVYQF</sequence>
<evidence type="ECO:0000256" key="5">
    <source>
        <dbReference type="ARBA" id="ARBA00022729"/>
    </source>
</evidence>
<keyword evidence="8" id="KW-0813">Transport</keyword>
<dbReference type="PRINTS" id="PR00183">
    <property type="entry name" value="ECOLIPORIN"/>
</dbReference>
<evidence type="ECO:0000256" key="4">
    <source>
        <dbReference type="ARBA" id="ARBA00022692"/>
    </source>
</evidence>
<dbReference type="PRINTS" id="PR00182">
    <property type="entry name" value="ECOLNEIPORIN"/>
</dbReference>
<proteinExistence type="inferred from homology"/>
<dbReference type="SUPFAM" id="SSF56935">
    <property type="entry name" value="Porins"/>
    <property type="match status" value="1"/>
</dbReference>
<name>Q8GF10_EDWTA</name>
<keyword evidence="5" id="KW-0732">Signal</keyword>
<evidence type="ECO:0000256" key="3">
    <source>
        <dbReference type="ARBA" id="ARBA00022452"/>
    </source>
</evidence>
<keyword evidence="8" id="KW-0626">Porin</keyword>
<dbReference type="GO" id="GO:0015288">
    <property type="term" value="F:porin activity"/>
    <property type="evidence" value="ECO:0007669"/>
    <property type="project" value="UniProtKB-KW"/>
</dbReference>
<dbReference type="PANTHER" id="PTHR34501">
    <property type="entry name" value="PROTEIN YDDL-RELATED"/>
    <property type="match status" value="1"/>
</dbReference>
<dbReference type="PANTHER" id="PTHR34501:SF8">
    <property type="entry name" value="OUTER MEMBRANE PORIN N-RELATED"/>
    <property type="match status" value="1"/>
</dbReference>
<dbReference type="Gene3D" id="2.40.160.10">
    <property type="entry name" value="Porin"/>
    <property type="match status" value="1"/>
</dbReference>
<dbReference type="GO" id="GO:0034220">
    <property type="term" value="P:monoatomic ion transmembrane transport"/>
    <property type="evidence" value="ECO:0007669"/>
    <property type="project" value="InterPro"/>
</dbReference>
<dbReference type="InterPro" id="IPR023614">
    <property type="entry name" value="Porin_dom_sf"/>
</dbReference>
<keyword evidence="6 8" id="KW-0472">Membrane</keyword>
<evidence type="ECO:0000256" key="1">
    <source>
        <dbReference type="ARBA" id="ARBA00004571"/>
    </source>
</evidence>
<dbReference type="InterPro" id="IPR013793">
    <property type="entry name" value="Porin_Gram-ve_CS"/>
</dbReference>
<comment type="subunit">
    <text evidence="8">Homotrimer.</text>
</comment>
<dbReference type="Pfam" id="PF00267">
    <property type="entry name" value="Porin_1"/>
    <property type="match status" value="1"/>
</dbReference>
<dbReference type="CDD" id="cd00342">
    <property type="entry name" value="gram_neg_porins"/>
    <property type="match status" value="1"/>
</dbReference>